<dbReference type="OrthoDB" id="8068875at2759"/>
<dbReference type="PANTHER" id="PTHR15723:SF0">
    <property type="entry name" value="CARBOHYDRATE SULFOTRANSFERASE 15"/>
    <property type="match status" value="1"/>
</dbReference>
<dbReference type="EMBL" id="MRZV01000250">
    <property type="protein sequence ID" value="PIK54389.1"/>
    <property type="molecule type" value="Genomic_DNA"/>
</dbReference>
<dbReference type="InterPro" id="IPR052654">
    <property type="entry name" value="CS_Sulfotransferase"/>
</dbReference>
<sequence length="305" mass="36060">MVQLMAPEISNFIGKERLKNYKNPCWARTPLSISCVPYFFLLGVTKCGTSDIYEKLVKHPQIVDGVKKESHWWTQRRLGRPSVASFEKELKRGVQFLGVPNRIQEKSMKVIGDGSPSTFWDNHNWRSIFPNHPEDRLTSMYSGYNFFTSRHSPEVFHEKVVERLAIFNKCLSVNSLRACAYQDILTFSPVGRDKPAMQLRMGIYHVFLQDWLEVYPNEQLFVLELTDWQQNCLPLLRQLYHFLELEPLPESRLAQFCKAPARNKAKHRTKPMLDKTRLLLEEFYKPYNKKLYEILKDQKFNWDYT</sequence>
<evidence type="ECO:0000313" key="2">
    <source>
        <dbReference type="Proteomes" id="UP000230750"/>
    </source>
</evidence>
<evidence type="ECO:0000313" key="1">
    <source>
        <dbReference type="EMBL" id="PIK54389.1"/>
    </source>
</evidence>
<comment type="caution">
    <text evidence="1">The sequence shown here is derived from an EMBL/GenBank/DDBJ whole genome shotgun (WGS) entry which is preliminary data.</text>
</comment>
<dbReference type="GO" id="GO:0050659">
    <property type="term" value="F:N-acetylgalactosamine 4-sulfate 6-O-sulfotransferase activity"/>
    <property type="evidence" value="ECO:0007669"/>
    <property type="project" value="TreeGrafter"/>
</dbReference>
<proteinExistence type="predicted"/>
<organism evidence="1 2">
    <name type="scientific">Stichopus japonicus</name>
    <name type="common">Sea cucumber</name>
    <dbReference type="NCBI Taxonomy" id="307972"/>
    <lineage>
        <taxon>Eukaryota</taxon>
        <taxon>Metazoa</taxon>
        <taxon>Echinodermata</taxon>
        <taxon>Eleutherozoa</taxon>
        <taxon>Echinozoa</taxon>
        <taxon>Holothuroidea</taxon>
        <taxon>Aspidochirotacea</taxon>
        <taxon>Aspidochirotida</taxon>
        <taxon>Stichopodidae</taxon>
        <taxon>Apostichopus</taxon>
    </lineage>
</organism>
<dbReference type="Proteomes" id="UP000230750">
    <property type="component" value="Unassembled WGS sequence"/>
</dbReference>
<accession>A0A2G8L2A1</accession>
<dbReference type="InterPro" id="IPR027417">
    <property type="entry name" value="P-loop_NTPase"/>
</dbReference>
<dbReference type="SUPFAM" id="SSF52540">
    <property type="entry name" value="P-loop containing nucleoside triphosphate hydrolases"/>
    <property type="match status" value="1"/>
</dbReference>
<gene>
    <name evidence="1" type="ORF">BSL78_08707</name>
</gene>
<dbReference type="AlphaFoldDB" id="A0A2G8L2A1"/>
<dbReference type="GO" id="GO:0019319">
    <property type="term" value="P:hexose biosynthetic process"/>
    <property type="evidence" value="ECO:0007669"/>
    <property type="project" value="TreeGrafter"/>
</dbReference>
<name>A0A2G8L2A1_STIJA</name>
<dbReference type="STRING" id="307972.A0A2G8L2A1"/>
<protein>
    <submittedName>
        <fullName evidence="1">Putative carbohydrate sulfotransferase 15</fullName>
    </submittedName>
</protein>
<reference evidence="1 2" key="1">
    <citation type="journal article" date="2017" name="PLoS Biol.">
        <title>The sea cucumber genome provides insights into morphological evolution and visceral regeneration.</title>
        <authorList>
            <person name="Zhang X."/>
            <person name="Sun L."/>
            <person name="Yuan J."/>
            <person name="Sun Y."/>
            <person name="Gao Y."/>
            <person name="Zhang L."/>
            <person name="Li S."/>
            <person name="Dai H."/>
            <person name="Hamel J.F."/>
            <person name="Liu C."/>
            <person name="Yu Y."/>
            <person name="Liu S."/>
            <person name="Lin W."/>
            <person name="Guo K."/>
            <person name="Jin S."/>
            <person name="Xu P."/>
            <person name="Storey K.B."/>
            <person name="Huan P."/>
            <person name="Zhang T."/>
            <person name="Zhou Y."/>
            <person name="Zhang J."/>
            <person name="Lin C."/>
            <person name="Li X."/>
            <person name="Xing L."/>
            <person name="Huo D."/>
            <person name="Sun M."/>
            <person name="Wang L."/>
            <person name="Mercier A."/>
            <person name="Li F."/>
            <person name="Yang H."/>
            <person name="Xiang J."/>
        </authorList>
    </citation>
    <scope>NUCLEOTIDE SEQUENCE [LARGE SCALE GENOMIC DNA]</scope>
    <source>
        <strain evidence="1">Shaxun</strain>
        <tissue evidence="1">Muscle</tissue>
    </source>
</reference>
<dbReference type="Gene3D" id="3.40.50.300">
    <property type="entry name" value="P-loop containing nucleotide triphosphate hydrolases"/>
    <property type="match status" value="1"/>
</dbReference>
<keyword evidence="1" id="KW-0808">Transferase</keyword>
<keyword evidence="2" id="KW-1185">Reference proteome</keyword>
<dbReference type="PANTHER" id="PTHR15723">
    <property type="entry name" value="CARBOHYDRATE SULFOTRANSFERASE 15"/>
    <property type="match status" value="1"/>
</dbReference>